<dbReference type="PROSITE" id="PS51935">
    <property type="entry name" value="NLPC_P60"/>
    <property type="match status" value="1"/>
</dbReference>
<feature type="region of interest" description="Disordered" evidence="6">
    <location>
        <begin position="383"/>
        <end position="411"/>
    </location>
</feature>
<dbReference type="Proteomes" id="UP001500016">
    <property type="component" value="Unassembled WGS sequence"/>
</dbReference>
<keyword evidence="3" id="KW-0378">Hydrolase</keyword>
<dbReference type="InterPro" id="IPR000064">
    <property type="entry name" value="NLP_P60_dom"/>
</dbReference>
<dbReference type="InterPro" id="IPR038765">
    <property type="entry name" value="Papain-like_cys_pep_sf"/>
</dbReference>
<dbReference type="EMBL" id="BAAAPE010000007">
    <property type="protein sequence ID" value="GAA2071570.1"/>
    <property type="molecule type" value="Genomic_DNA"/>
</dbReference>
<name>A0ABN2VTC8_9ACTN</name>
<keyword evidence="10" id="KW-1185">Reference proteome</keyword>
<accession>A0ABN2VTC8</accession>
<keyword evidence="4" id="KW-0788">Thiol protease</keyword>
<evidence type="ECO:0000313" key="9">
    <source>
        <dbReference type="EMBL" id="GAA2071570.1"/>
    </source>
</evidence>
<dbReference type="InterPro" id="IPR051794">
    <property type="entry name" value="PG_Endopeptidase_C40"/>
</dbReference>
<evidence type="ECO:0000256" key="6">
    <source>
        <dbReference type="SAM" id="MobiDB-lite"/>
    </source>
</evidence>
<dbReference type="RefSeq" id="WP_344526894.1">
    <property type="nucleotide sequence ID" value="NZ_BAAAPE010000007.1"/>
</dbReference>
<dbReference type="Pfam" id="PF00877">
    <property type="entry name" value="NLPC_P60"/>
    <property type="match status" value="1"/>
</dbReference>
<feature type="signal peptide" evidence="7">
    <location>
        <begin position="1"/>
        <end position="40"/>
    </location>
</feature>
<evidence type="ECO:0000256" key="4">
    <source>
        <dbReference type="ARBA" id="ARBA00022807"/>
    </source>
</evidence>
<feature type="domain" description="NlpC/P60" evidence="8">
    <location>
        <begin position="290"/>
        <end position="411"/>
    </location>
</feature>
<feature type="chain" id="PRO_5045193846" evidence="7">
    <location>
        <begin position="41"/>
        <end position="411"/>
    </location>
</feature>
<evidence type="ECO:0000256" key="2">
    <source>
        <dbReference type="ARBA" id="ARBA00022670"/>
    </source>
</evidence>
<evidence type="ECO:0000256" key="7">
    <source>
        <dbReference type="SAM" id="SignalP"/>
    </source>
</evidence>
<feature type="coiled-coil region" evidence="5">
    <location>
        <begin position="102"/>
        <end position="129"/>
    </location>
</feature>
<keyword evidence="5" id="KW-0175">Coiled coil</keyword>
<dbReference type="Gene3D" id="3.90.1720.10">
    <property type="entry name" value="endopeptidase domain like (from Nostoc punctiforme)"/>
    <property type="match status" value="1"/>
</dbReference>
<evidence type="ECO:0000256" key="1">
    <source>
        <dbReference type="ARBA" id="ARBA00007074"/>
    </source>
</evidence>
<sequence length="411" mass="43745">MARSFTRTVRSVRAVRSAAVAAATATVLTVTALTAHPALAAPGDPEPVPGGQETEITEPESGAPEGGVPEGEAPDGDVPEGDAPDGDVPESEVGGASVGELLKRLQRLYARAEAASEAYNGTAEKLKRQRAATRRAQAALDRAHDDLTAGRTQAGRLARQQYRGAVTGLPPSVQVLLSRDPYALLERGHLLRRVAGDQAATVRRLTSGERQKAALAARARGALERQRKLTAARKARRDEARERLKEVEAALASLSGEELAGVNRLEDARTDAAQRKLEDSGALGGTRAPSSAGQRALDYALAQVGKPYRWGAEGPSSYDCSGLTSQAWQHARRAIPRTSQEQWRQLRKVSLRELRPGDLVVYYRGATHVGLYAGDGEIVEAPRPGEDVKLSPVASNPVLGAVRPDPAKRES</sequence>
<proteinExistence type="inferred from homology"/>
<feature type="compositionally biased region" description="Basic and acidic residues" evidence="6">
    <location>
        <begin position="270"/>
        <end position="279"/>
    </location>
</feature>
<evidence type="ECO:0000256" key="5">
    <source>
        <dbReference type="SAM" id="Coils"/>
    </source>
</evidence>
<keyword evidence="2" id="KW-0645">Protease</keyword>
<organism evidence="9 10">
    <name type="scientific">Streptomyces albiaxialis</name>
    <dbReference type="NCBI Taxonomy" id="329523"/>
    <lineage>
        <taxon>Bacteria</taxon>
        <taxon>Bacillati</taxon>
        <taxon>Actinomycetota</taxon>
        <taxon>Actinomycetes</taxon>
        <taxon>Kitasatosporales</taxon>
        <taxon>Streptomycetaceae</taxon>
        <taxon>Streptomyces</taxon>
    </lineage>
</organism>
<comment type="similarity">
    <text evidence="1">Belongs to the peptidase C40 family.</text>
</comment>
<feature type="region of interest" description="Disordered" evidence="6">
    <location>
        <begin position="270"/>
        <end position="291"/>
    </location>
</feature>
<protein>
    <submittedName>
        <fullName evidence="9">NlpC/P60 family protein</fullName>
    </submittedName>
</protein>
<dbReference type="SUPFAM" id="SSF54001">
    <property type="entry name" value="Cysteine proteinases"/>
    <property type="match status" value="1"/>
</dbReference>
<evidence type="ECO:0000313" key="10">
    <source>
        <dbReference type="Proteomes" id="UP001500016"/>
    </source>
</evidence>
<gene>
    <name evidence="9" type="ORF">GCM10009801_23350</name>
</gene>
<evidence type="ECO:0000259" key="8">
    <source>
        <dbReference type="PROSITE" id="PS51935"/>
    </source>
</evidence>
<keyword evidence="7" id="KW-0732">Signal</keyword>
<evidence type="ECO:0000256" key="3">
    <source>
        <dbReference type="ARBA" id="ARBA00022801"/>
    </source>
</evidence>
<feature type="region of interest" description="Disordered" evidence="6">
    <location>
        <begin position="38"/>
        <end position="97"/>
    </location>
</feature>
<dbReference type="PANTHER" id="PTHR47359:SF3">
    <property type="entry name" value="NLP_P60 DOMAIN-CONTAINING PROTEIN-RELATED"/>
    <property type="match status" value="1"/>
</dbReference>
<reference evidence="9 10" key="1">
    <citation type="journal article" date="2019" name="Int. J. Syst. Evol. Microbiol.">
        <title>The Global Catalogue of Microorganisms (GCM) 10K type strain sequencing project: providing services to taxonomists for standard genome sequencing and annotation.</title>
        <authorList>
            <consortium name="The Broad Institute Genomics Platform"/>
            <consortium name="The Broad Institute Genome Sequencing Center for Infectious Disease"/>
            <person name="Wu L."/>
            <person name="Ma J."/>
        </authorList>
    </citation>
    <scope>NUCLEOTIDE SEQUENCE [LARGE SCALE GENOMIC DNA]</scope>
    <source>
        <strain evidence="9 10">JCM 15478</strain>
    </source>
</reference>
<feature type="compositionally biased region" description="Acidic residues" evidence="6">
    <location>
        <begin position="72"/>
        <end position="90"/>
    </location>
</feature>
<comment type="caution">
    <text evidence="9">The sequence shown here is derived from an EMBL/GenBank/DDBJ whole genome shotgun (WGS) entry which is preliminary data.</text>
</comment>
<dbReference type="PANTHER" id="PTHR47359">
    <property type="entry name" value="PEPTIDOGLYCAN DL-ENDOPEPTIDASE CWLO"/>
    <property type="match status" value="1"/>
</dbReference>